<dbReference type="PRINTS" id="PR00080">
    <property type="entry name" value="SDRFAMILY"/>
</dbReference>
<keyword evidence="5" id="KW-1185">Reference proteome</keyword>
<organism evidence="4 5">
    <name type="scientific">Methylobacterium phyllostachyos</name>
    <dbReference type="NCBI Taxonomy" id="582672"/>
    <lineage>
        <taxon>Bacteria</taxon>
        <taxon>Pseudomonadati</taxon>
        <taxon>Pseudomonadota</taxon>
        <taxon>Alphaproteobacteria</taxon>
        <taxon>Hyphomicrobiales</taxon>
        <taxon>Methylobacteriaceae</taxon>
        <taxon>Methylobacterium</taxon>
    </lineage>
</organism>
<evidence type="ECO:0000256" key="3">
    <source>
        <dbReference type="ARBA" id="ARBA00023027"/>
    </source>
</evidence>
<name>A0A1G9R898_9HYPH</name>
<evidence type="ECO:0000313" key="5">
    <source>
        <dbReference type="Proteomes" id="UP000198704"/>
    </source>
</evidence>
<dbReference type="AlphaFoldDB" id="A0A1G9R898"/>
<dbReference type="InterPro" id="IPR051122">
    <property type="entry name" value="SDR_DHRS6-like"/>
</dbReference>
<dbReference type="STRING" id="582672.SAMN05216360_101146"/>
<sequence length="287" mass="29938">MAGGVSSAALVDPESAGTMGTPDVVCHYDPGDRLRQRETRVREHGMADLSGKTVLITAAGQGIGRASALAFARAGARVHATDINAAALADLRADNLQTARLDVRDEAAVKALVAGIGTVDILFNCAGIVHGGTILEMPDADLDFAFDLNVKAMIRTIRAVLPGMIERRDGAILNMASVASSVKGVPNRFAYGVTKAAVIGLTKAVAADYVAHNIRCNAICPGTVESPSLQERIRAQGDYEQTRAAFIARQPIGRLGTPEEIADLAVYLAGATYTTGQAVAIDGGWTI</sequence>
<dbReference type="GO" id="GO:0016491">
    <property type="term" value="F:oxidoreductase activity"/>
    <property type="evidence" value="ECO:0007669"/>
    <property type="project" value="UniProtKB-KW"/>
</dbReference>
<dbReference type="SUPFAM" id="SSF51735">
    <property type="entry name" value="NAD(P)-binding Rossmann-fold domains"/>
    <property type="match status" value="1"/>
</dbReference>
<gene>
    <name evidence="4" type="ORF">SAMN05216360_101146</name>
</gene>
<dbReference type="Gene3D" id="3.40.50.720">
    <property type="entry name" value="NAD(P)-binding Rossmann-like Domain"/>
    <property type="match status" value="1"/>
</dbReference>
<dbReference type="Pfam" id="PF13561">
    <property type="entry name" value="adh_short_C2"/>
    <property type="match status" value="1"/>
</dbReference>
<accession>A0A1G9R898</accession>
<dbReference type="InterPro" id="IPR036291">
    <property type="entry name" value="NAD(P)-bd_dom_sf"/>
</dbReference>
<dbReference type="FunFam" id="3.40.50.720:FF:000084">
    <property type="entry name" value="Short-chain dehydrogenase reductase"/>
    <property type="match status" value="1"/>
</dbReference>
<dbReference type="EMBL" id="FNHS01000001">
    <property type="protein sequence ID" value="SDM19532.1"/>
    <property type="molecule type" value="Genomic_DNA"/>
</dbReference>
<dbReference type="PRINTS" id="PR00081">
    <property type="entry name" value="GDHRDH"/>
</dbReference>
<evidence type="ECO:0000256" key="1">
    <source>
        <dbReference type="ARBA" id="ARBA00006484"/>
    </source>
</evidence>
<dbReference type="CDD" id="cd05368">
    <property type="entry name" value="DHRS6_like_SDR_c"/>
    <property type="match status" value="1"/>
</dbReference>
<dbReference type="InterPro" id="IPR020904">
    <property type="entry name" value="Sc_DH/Rdtase_CS"/>
</dbReference>
<keyword evidence="2" id="KW-0560">Oxidoreductase</keyword>
<dbReference type="PANTHER" id="PTHR43477">
    <property type="entry name" value="DIHYDROANTICAPSIN 7-DEHYDROGENASE"/>
    <property type="match status" value="1"/>
</dbReference>
<keyword evidence="3" id="KW-0520">NAD</keyword>
<evidence type="ECO:0000313" key="4">
    <source>
        <dbReference type="EMBL" id="SDM19532.1"/>
    </source>
</evidence>
<dbReference type="InterPro" id="IPR002347">
    <property type="entry name" value="SDR_fam"/>
</dbReference>
<protein>
    <submittedName>
        <fullName evidence="4">2-keto-3-deoxy-L-fuconate dehydrogenase</fullName>
    </submittedName>
</protein>
<comment type="similarity">
    <text evidence="1">Belongs to the short-chain dehydrogenases/reductases (SDR) family.</text>
</comment>
<evidence type="ECO:0000256" key="2">
    <source>
        <dbReference type="ARBA" id="ARBA00023002"/>
    </source>
</evidence>
<dbReference type="PROSITE" id="PS00061">
    <property type="entry name" value="ADH_SHORT"/>
    <property type="match status" value="1"/>
</dbReference>
<proteinExistence type="inferred from homology"/>
<dbReference type="PANTHER" id="PTHR43477:SF4">
    <property type="entry name" value="DEHYDROGENASE_REDUCTASE SDR FAMILY MEMBER 6"/>
    <property type="match status" value="1"/>
</dbReference>
<reference evidence="5" key="1">
    <citation type="submission" date="2016-10" db="EMBL/GenBank/DDBJ databases">
        <authorList>
            <person name="Varghese N."/>
            <person name="Submissions S."/>
        </authorList>
    </citation>
    <scope>NUCLEOTIDE SEQUENCE [LARGE SCALE GENOMIC DNA]</scope>
    <source>
        <strain evidence="5">BL47</strain>
    </source>
</reference>
<dbReference type="Proteomes" id="UP000198704">
    <property type="component" value="Unassembled WGS sequence"/>
</dbReference>